<keyword evidence="2" id="KW-0328">Glycosyltransferase</keyword>
<sequence length="858" mass="90737">MNEHADVTGTDCDVVVIIPLYRQPALFSEAIASVLAQQGAPACRIIVVLDGCVYRQSLDSARAWARAHAPQVVVLAQPNRGLAAARNAGIRFALQAWPGCRAMFFLDADNRIGPHFLRRAWQAMSAAAPEVGWIYPDFDLFGIGGAWSTAGTHDLLQHLTENICDAAALVRREVCEAGVVFDESLRAGFEDWDFFLRAASAGFRGAHLPQAGFTYRRRPESMLTEARRDRAALLSTLRSRHRSLYAPRAVLGLEAREAPRFALFEPDAALACLDPEAPPRADAPASLIRRLAAAHRAPGREHAPALAVFAAAGVLPALRRSGLLRGILAHAERLLESAPVCGVTLGASPDGQIGLRPDHQPKVDDAALVVLRSATLAKAAGAGGSLAALPARGMTAWLTGPVPPPGGAVALAQATARGFAAALRDLPPSRIWRPDGRIARAEAAGRVARSALRAWPLLPLAPQTDRRDIAFMTPVFGMGGVERVLCCLAAEMRRAGWRTHLVVTDAETIARPPAEAFDGIVLLPGFDAERHGGGRNAYAGAATSLLPEDSEETEALLGLLAPMQAVLVTHAFAGHALVGRLRRFGIRTACALHLSERGAFGEPIGNPQTALAYQHAYDLFVAHSRELGLWCAASGVPEEAVLTLENAPGYPAGTEGVAAAVAGRRMPREGRRLRALFLGRLDRQKGPDRLAAIMAATRDAVDWRVVGRAVLDEPPALPVDPEPPVEDPAALDALYAWADALVLPSRFEGVPLTVLEAQRMGCVPVATDVGGVAEAVTHGEDGLLVPNGPDGEVIRGMTAALLRLAGDDGLRRALAEAAATRGARRGWDRAAAALLEALAPAEALRPLLSPTPAEAVGA</sequence>
<dbReference type="CDD" id="cd00761">
    <property type="entry name" value="Glyco_tranf_GTA_type"/>
    <property type="match status" value="1"/>
</dbReference>
<evidence type="ECO:0000259" key="1">
    <source>
        <dbReference type="Pfam" id="PF00535"/>
    </source>
</evidence>
<gene>
    <name evidence="2" type="ORF">KPL78_02335</name>
</gene>
<dbReference type="InterPro" id="IPR050834">
    <property type="entry name" value="Glycosyltransf_2"/>
</dbReference>
<name>A0ABS7A313_9PROT</name>
<dbReference type="Pfam" id="PF00535">
    <property type="entry name" value="Glycos_transf_2"/>
    <property type="match status" value="1"/>
</dbReference>
<dbReference type="Proteomes" id="UP001196565">
    <property type="component" value="Unassembled WGS sequence"/>
</dbReference>
<accession>A0ABS7A313</accession>
<keyword evidence="3" id="KW-1185">Reference proteome</keyword>
<keyword evidence="2" id="KW-0808">Transferase</keyword>
<reference evidence="2 3" key="1">
    <citation type="submission" date="2021-07" db="EMBL/GenBank/DDBJ databases">
        <authorList>
            <person name="So Y."/>
        </authorList>
    </citation>
    <scope>NUCLEOTIDE SEQUENCE [LARGE SCALE GENOMIC DNA]</scope>
    <source>
        <strain evidence="2 3">HJA6</strain>
    </source>
</reference>
<organism evidence="2 3">
    <name type="scientific">Roseomonas alba</name>
    <dbReference type="NCBI Taxonomy" id="2846776"/>
    <lineage>
        <taxon>Bacteria</taxon>
        <taxon>Pseudomonadati</taxon>
        <taxon>Pseudomonadota</taxon>
        <taxon>Alphaproteobacteria</taxon>
        <taxon>Acetobacterales</taxon>
        <taxon>Roseomonadaceae</taxon>
        <taxon>Roseomonas</taxon>
    </lineage>
</organism>
<dbReference type="InterPro" id="IPR029044">
    <property type="entry name" value="Nucleotide-diphossugar_trans"/>
</dbReference>
<evidence type="ECO:0000313" key="2">
    <source>
        <dbReference type="EMBL" id="MBW6396663.1"/>
    </source>
</evidence>
<dbReference type="SUPFAM" id="SSF53756">
    <property type="entry name" value="UDP-Glycosyltransferase/glycogen phosphorylase"/>
    <property type="match status" value="1"/>
</dbReference>
<dbReference type="Pfam" id="PF13692">
    <property type="entry name" value="Glyco_trans_1_4"/>
    <property type="match status" value="1"/>
</dbReference>
<dbReference type="SUPFAM" id="SSF53448">
    <property type="entry name" value="Nucleotide-diphospho-sugar transferases"/>
    <property type="match status" value="1"/>
</dbReference>
<dbReference type="PANTHER" id="PTHR43685">
    <property type="entry name" value="GLYCOSYLTRANSFERASE"/>
    <property type="match status" value="1"/>
</dbReference>
<dbReference type="Gene3D" id="3.90.550.10">
    <property type="entry name" value="Spore Coat Polysaccharide Biosynthesis Protein SpsA, Chain A"/>
    <property type="match status" value="1"/>
</dbReference>
<proteinExistence type="predicted"/>
<dbReference type="EC" id="2.4.-.-" evidence="2"/>
<feature type="domain" description="Glycosyltransferase 2-like" evidence="1">
    <location>
        <begin position="16"/>
        <end position="137"/>
    </location>
</feature>
<dbReference type="EMBL" id="JAHYBZ010000001">
    <property type="protein sequence ID" value="MBW6396663.1"/>
    <property type="molecule type" value="Genomic_DNA"/>
</dbReference>
<evidence type="ECO:0000313" key="3">
    <source>
        <dbReference type="Proteomes" id="UP001196565"/>
    </source>
</evidence>
<comment type="caution">
    <text evidence="2">The sequence shown here is derived from an EMBL/GenBank/DDBJ whole genome shotgun (WGS) entry which is preliminary data.</text>
</comment>
<dbReference type="GO" id="GO:0016757">
    <property type="term" value="F:glycosyltransferase activity"/>
    <property type="evidence" value="ECO:0007669"/>
    <property type="project" value="UniProtKB-KW"/>
</dbReference>
<dbReference type="PANTHER" id="PTHR43685:SF2">
    <property type="entry name" value="GLYCOSYLTRANSFERASE 2-LIKE DOMAIN-CONTAINING PROTEIN"/>
    <property type="match status" value="1"/>
</dbReference>
<dbReference type="CDD" id="cd03801">
    <property type="entry name" value="GT4_PimA-like"/>
    <property type="match status" value="1"/>
</dbReference>
<dbReference type="InterPro" id="IPR001173">
    <property type="entry name" value="Glyco_trans_2-like"/>
</dbReference>
<dbReference type="RefSeq" id="WP_219761107.1">
    <property type="nucleotide sequence ID" value="NZ_JAHYBZ010000001.1"/>
</dbReference>
<dbReference type="Gene3D" id="3.40.50.2000">
    <property type="entry name" value="Glycogen Phosphorylase B"/>
    <property type="match status" value="1"/>
</dbReference>
<protein>
    <submittedName>
        <fullName evidence="2">Glycosyltransferase</fullName>
        <ecNumber evidence="2">2.4.-.-</ecNumber>
    </submittedName>
</protein>